<reference evidence="2" key="1">
    <citation type="journal article" date="2012" name="Proc. Natl. Acad. Sci. U.S.A.">
        <title>Antigenic diversity is generated by distinct evolutionary mechanisms in African trypanosome species.</title>
        <authorList>
            <person name="Jackson A.P."/>
            <person name="Berry A."/>
            <person name="Aslett M."/>
            <person name="Allison H.C."/>
            <person name="Burton P."/>
            <person name="Vavrova-Anderson J."/>
            <person name="Brown R."/>
            <person name="Browne H."/>
            <person name="Corton N."/>
            <person name="Hauser H."/>
            <person name="Gamble J."/>
            <person name="Gilderthorp R."/>
            <person name="Marcello L."/>
            <person name="McQuillan J."/>
            <person name="Otto T.D."/>
            <person name="Quail M.A."/>
            <person name="Sanders M.J."/>
            <person name="van Tonder A."/>
            <person name="Ginger M.L."/>
            <person name="Field M.C."/>
            <person name="Barry J.D."/>
            <person name="Hertz-Fowler C."/>
            <person name="Berriman M."/>
        </authorList>
    </citation>
    <scope>NUCLEOTIDE SEQUENCE</scope>
    <source>
        <strain evidence="2">IL3000</strain>
    </source>
</reference>
<sequence length="482" mass="51962">MEKEHSFNSLGIHPTLAAALRDAGVHPTPFQARILDGTTTDFADVIIDGRTCGGRRNGGDPGGEGIMGTRPSTSERHDLTMLFVAHCVLSTKDATRCTGLVLADSKESAVRLRQSCLAFAAKCNIVVDVLTNEERKPDPAPTESEVRGTGKGSKRASSSGVRRIIITTINALCSWDKAFFASVATFATEDASCSTEVLLEEIIKLVTQPTKHPSGTKAGSRLSSSSNNNQIGSATGGAATGANIFLMCLAPLTDVTASIRYRLNRRNRRYYHMQNTSEQRTFSVPNSAPSSGQGSSGHSGIPSCTIPPASTRLLYLLYTDENDHEALLKRLLQMYTGRRVLLLTHHKEIRQLHQTVCKWGICSNAGGAHGVSCAGAKGHENAHCVLRSDAPERQESCLTSFIREQTPSGGGGGKQRKVTTSSVMIGWDAFTAVDLMDVDLVIQYYPPQKSLTKRECAEFVQVLHTTANPEVSARCRQTVIAT</sequence>
<dbReference type="VEuPathDB" id="TriTrypDB:TcIL3000_8_2970"/>
<dbReference type="AlphaFoldDB" id="G0URR6"/>
<protein>
    <submittedName>
        <fullName evidence="2">Uncharacterized protein TCIL3000_8_2970</fullName>
    </submittedName>
</protein>
<feature type="region of interest" description="Disordered" evidence="1">
    <location>
        <begin position="274"/>
        <end position="302"/>
    </location>
</feature>
<name>G0URR6_TRYCI</name>
<accession>G0URR6</accession>
<evidence type="ECO:0000313" key="2">
    <source>
        <dbReference type="EMBL" id="CCC92078.1"/>
    </source>
</evidence>
<feature type="compositionally biased region" description="Polar residues" evidence="1">
    <location>
        <begin position="274"/>
        <end position="284"/>
    </location>
</feature>
<evidence type="ECO:0000256" key="1">
    <source>
        <dbReference type="SAM" id="MobiDB-lite"/>
    </source>
</evidence>
<feature type="region of interest" description="Disordered" evidence="1">
    <location>
        <begin position="209"/>
        <end position="229"/>
    </location>
</feature>
<organism evidence="2">
    <name type="scientific">Trypanosoma congolense (strain IL3000)</name>
    <dbReference type="NCBI Taxonomy" id="1068625"/>
    <lineage>
        <taxon>Eukaryota</taxon>
        <taxon>Discoba</taxon>
        <taxon>Euglenozoa</taxon>
        <taxon>Kinetoplastea</taxon>
        <taxon>Metakinetoplastina</taxon>
        <taxon>Trypanosomatida</taxon>
        <taxon>Trypanosomatidae</taxon>
        <taxon>Trypanosoma</taxon>
        <taxon>Nannomonas</taxon>
    </lineage>
</organism>
<feature type="compositionally biased region" description="Low complexity" evidence="1">
    <location>
        <begin position="285"/>
        <end position="302"/>
    </location>
</feature>
<dbReference type="EMBL" id="HE575321">
    <property type="protein sequence ID" value="CCC92078.1"/>
    <property type="molecule type" value="Genomic_DNA"/>
</dbReference>
<feature type="compositionally biased region" description="Basic and acidic residues" evidence="1">
    <location>
        <begin position="134"/>
        <end position="148"/>
    </location>
</feature>
<feature type="non-terminal residue" evidence="2">
    <location>
        <position position="482"/>
    </location>
</feature>
<gene>
    <name evidence="2" type="ORF">TCIL3000_8_2970</name>
</gene>
<feature type="region of interest" description="Disordered" evidence="1">
    <location>
        <begin position="134"/>
        <end position="156"/>
    </location>
</feature>
<proteinExistence type="predicted"/>